<protein>
    <submittedName>
        <fullName evidence="1">Uncharacterized protein</fullName>
    </submittedName>
</protein>
<dbReference type="RefSeq" id="WP_284249686.1">
    <property type="nucleotide sequence ID" value="NZ_BSUM01000001.1"/>
</dbReference>
<comment type="caution">
    <text evidence="1">The sequence shown here is derived from an EMBL/GenBank/DDBJ whole genome shotgun (WGS) entry which is preliminary data.</text>
</comment>
<accession>A0AA37XDS7</accession>
<reference evidence="1" key="1">
    <citation type="journal article" date="2014" name="Int. J. Syst. Evol. Microbiol.">
        <title>Complete genome sequence of Corynebacterium casei LMG S-19264T (=DSM 44701T), isolated from a smear-ripened cheese.</title>
        <authorList>
            <consortium name="US DOE Joint Genome Institute (JGI-PGF)"/>
            <person name="Walter F."/>
            <person name="Albersmeier A."/>
            <person name="Kalinowski J."/>
            <person name="Ruckert C."/>
        </authorList>
    </citation>
    <scope>NUCLEOTIDE SEQUENCE</scope>
    <source>
        <strain evidence="1">NBRC 112290</strain>
    </source>
</reference>
<dbReference type="AlphaFoldDB" id="A0AA37XDS7"/>
<evidence type="ECO:0000313" key="2">
    <source>
        <dbReference type="Proteomes" id="UP001157161"/>
    </source>
</evidence>
<name>A0AA37XDS7_9MICO</name>
<reference evidence="1" key="2">
    <citation type="submission" date="2023-02" db="EMBL/GenBank/DDBJ databases">
        <authorList>
            <person name="Sun Q."/>
            <person name="Mori K."/>
        </authorList>
    </citation>
    <scope>NUCLEOTIDE SEQUENCE</scope>
    <source>
        <strain evidence="1">NBRC 112290</strain>
    </source>
</reference>
<dbReference type="Proteomes" id="UP001157161">
    <property type="component" value="Unassembled WGS sequence"/>
</dbReference>
<organism evidence="1 2">
    <name type="scientific">Litorihabitans aurantiacus</name>
    <dbReference type="NCBI Taxonomy" id="1930061"/>
    <lineage>
        <taxon>Bacteria</taxon>
        <taxon>Bacillati</taxon>
        <taxon>Actinomycetota</taxon>
        <taxon>Actinomycetes</taxon>
        <taxon>Micrococcales</taxon>
        <taxon>Beutenbergiaceae</taxon>
        <taxon>Litorihabitans</taxon>
    </lineage>
</organism>
<proteinExistence type="predicted"/>
<dbReference type="EMBL" id="BSUM01000001">
    <property type="protein sequence ID" value="GMA30917.1"/>
    <property type="molecule type" value="Genomic_DNA"/>
</dbReference>
<sequence>MSTWRFDGAILGVGSTSGVRAVVGMWSTTPFGPFADAMVSDAAGRRTLVAPSERVATFIAETYSFDDVVIARLRAHRDAHEVAFDGGGLHLRARLGSRDALGRALTLLPRGLATHPGFSRAVSPAARAVAGVRTYGTAGRGRTEAYGATDRRRVLALAASWHGEDLGDLADVDPPVRFGFSSTPRASGLTRVTTTVAARARHA</sequence>
<keyword evidence="2" id="KW-1185">Reference proteome</keyword>
<evidence type="ECO:0000313" key="1">
    <source>
        <dbReference type="EMBL" id="GMA30917.1"/>
    </source>
</evidence>
<gene>
    <name evidence="1" type="ORF">GCM10025875_09090</name>
</gene>